<proteinExistence type="predicted"/>
<reference evidence="1" key="1">
    <citation type="journal article" date="2015" name="Nature">
        <title>Complex archaea that bridge the gap between prokaryotes and eukaryotes.</title>
        <authorList>
            <person name="Spang A."/>
            <person name="Saw J.H."/>
            <person name="Jorgensen S.L."/>
            <person name="Zaremba-Niedzwiedzka K."/>
            <person name="Martijn J."/>
            <person name="Lind A.E."/>
            <person name="van Eijk R."/>
            <person name="Schleper C."/>
            <person name="Guy L."/>
            <person name="Ettema T.J."/>
        </authorList>
    </citation>
    <scope>NUCLEOTIDE SEQUENCE</scope>
</reference>
<sequence length="40" mass="4715">MKVHKCMCVGCNQRRRKRLGLDKPKETIKQKFEIKLGGKK</sequence>
<name>A0A0F9QUA5_9ZZZZ</name>
<dbReference type="EMBL" id="LAZR01001353">
    <property type="protein sequence ID" value="KKN46024.1"/>
    <property type="molecule type" value="Genomic_DNA"/>
</dbReference>
<comment type="caution">
    <text evidence="1">The sequence shown here is derived from an EMBL/GenBank/DDBJ whole genome shotgun (WGS) entry which is preliminary data.</text>
</comment>
<dbReference type="AlphaFoldDB" id="A0A0F9QUA5"/>
<protein>
    <submittedName>
        <fullName evidence="1">Uncharacterized protein</fullName>
    </submittedName>
</protein>
<gene>
    <name evidence="1" type="ORF">LCGC14_0677180</name>
</gene>
<evidence type="ECO:0000313" key="1">
    <source>
        <dbReference type="EMBL" id="KKN46024.1"/>
    </source>
</evidence>
<accession>A0A0F9QUA5</accession>
<organism evidence="1">
    <name type="scientific">marine sediment metagenome</name>
    <dbReference type="NCBI Taxonomy" id="412755"/>
    <lineage>
        <taxon>unclassified sequences</taxon>
        <taxon>metagenomes</taxon>
        <taxon>ecological metagenomes</taxon>
    </lineage>
</organism>